<feature type="compositionally biased region" description="Polar residues" evidence="1">
    <location>
        <begin position="12"/>
        <end position="27"/>
    </location>
</feature>
<dbReference type="InterPro" id="IPR043128">
    <property type="entry name" value="Rev_trsase/Diguanyl_cyclase"/>
</dbReference>
<dbReference type="GO" id="GO:0003964">
    <property type="term" value="F:RNA-directed DNA polymerase activity"/>
    <property type="evidence" value="ECO:0007669"/>
    <property type="project" value="UniProtKB-KW"/>
</dbReference>
<dbReference type="InterPro" id="IPR000477">
    <property type="entry name" value="RT_dom"/>
</dbReference>
<feature type="region of interest" description="Disordered" evidence="1">
    <location>
        <begin position="1"/>
        <end position="27"/>
    </location>
</feature>
<dbReference type="Pfam" id="PF00078">
    <property type="entry name" value="RVT_1"/>
    <property type="match status" value="1"/>
</dbReference>
<dbReference type="CDD" id="cd01647">
    <property type="entry name" value="RT_LTR"/>
    <property type="match status" value="1"/>
</dbReference>
<keyword evidence="3" id="KW-0548">Nucleotidyltransferase</keyword>
<dbReference type="InterPro" id="IPR043502">
    <property type="entry name" value="DNA/RNA_pol_sf"/>
</dbReference>
<dbReference type="PANTHER" id="PTHR32108:SF5">
    <property type="entry name" value="DYNACTIN SUBUNIT 1-LIKE"/>
    <property type="match status" value="1"/>
</dbReference>
<dbReference type="OrthoDB" id="1272705at2759"/>
<keyword evidence="3" id="KW-0695">RNA-directed DNA polymerase</keyword>
<protein>
    <submittedName>
        <fullName evidence="3">Reverse transcriptase</fullName>
    </submittedName>
</protein>
<feature type="domain" description="Reverse transcriptase" evidence="2">
    <location>
        <begin position="514"/>
        <end position="643"/>
    </location>
</feature>
<comment type="caution">
    <text evidence="3">The sequence shown here is derived from an EMBL/GenBank/DDBJ whole genome shotgun (WGS) entry which is preliminary data.</text>
</comment>
<accession>A0A5B6VNU7</accession>
<sequence length="670" mass="76191">MGVVKYDDSPVPNATGNPLPNHTNQGVNGINEGEKKVKYEVAEVKTPLRQVFKEMVERGLIMLDSEERSEGKNNYCEFHNREGHGIHECTEFRATVQNLMDNKEMEFFEYIEGSEKREKPAAFPYKDSKRVPWNYDCNVTVPRKEKLINTSEEGQEAKESLKFLKHSEYNVVEQLHKQPVRISVLVLLLSSETHRNVLMKVLNETYVTKDISVNKLDRLVNNITADNFIFFNDDEIPPGERGSTKVLHITTRCRGYTLPRVLIDNGSELNVLPLSTITRLPLDSSHMKPCQNMAMDSLSGGCSVDVAPEAEIGDRKSTGNHKRRRRHHRSHDHLGFKLGARQIKKKIEKKQERRRARLSGDEIKWEPMITSHISKTFVSGGAIHAEHRMPKEEDVIVILGSAYINAISEETIEGDNLSGIRPFEPGSVLNNWTVEEIPIDFEDDIDCGLSPDLLRMVEQEEKQILPHEETGEVVTLEDGKAVKTGTTPPSHKRGLQASSTEPLKNEAGYCAKDKGGMDNMAGYSLFSFIDRFSGYNQIQMHPEYMGKTTFITLWGMFCYKVMPFGLKNAGATYQRAMVTLFLDLMHKEIEVYVEDMIAKSRIEEEHIRVLRKLFLRLRKFQLKLNPTKCTFGARSGKLLGFIVSGKGIEIDSDKVRAIQELPPPRTQKEV</sequence>
<proteinExistence type="predicted"/>
<keyword evidence="3" id="KW-0808">Transferase</keyword>
<evidence type="ECO:0000256" key="1">
    <source>
        <dbReference type="SAM" id="MobiDB-lite"/>
    </source>
</evidence>
<name>A0A5B6VNU7_9ROSI</name>
<dbReference type="AlphaFoldDB" id="A0A5B6VNU7"/>
<dbReference type="EMBL" id="SMMG02000006">
    <property type="protein sequence ID" value="KAA3470704.1"/>
    <property type="molecule type" value="Genomic_DNA"/>
</dbReference>
<dbReference type="PANTHER" id="PTHR32108">
    <property type="entry name" value="DNA-DIRECTED RNA POLYMERASE SUBUNIT ALPHA"/>
    <property type="match status" value="1"/>
</dbReference>
<dbReference type="Gene3D" id="3.30.70.270">
    <property type="match status" value="1"/>
</dbReference>
<dbReference type="SUPFAM" id="SSF56672">
    <property type="entry name" value="DNA/RNA polymerases"/>
    <property type="match status" value="1"/>
</dbReference>
<feature type="region of interest" description="Disordered" evidence="1">
    <location>
        <begin position="313"/>
        <end position="332"/>
    </location>
</feature>
<dbReference type="Gene3D" id="3.10.10.10">
    <property type="entry name" value="HIV Type 1 Reverse Transcriptase, subunit A, domain 1"/>
    <property type="match status" value="1"/>
</dbReference>
<feature type="compositionally biased region" description="Basic residues" evidence="1">
    <location>
        <begin position="318"/>
        <end position="331"/>
    </location>
</feature>
<reference evidence="3" key="1">
    <citation type="submission" date="2019-08" db="EMBL/GenBank/DDBJ databases">
        <authorList>
            <person name="Liu F."/>
        </authorList>
    </citation>
    <scope>NUCLEOTIDE SEQUENCE [LARGE SCALE GENOMIC DNA]</scope>
    <source>
        <strain evidence="3">PA1801</strain>
        <tissue evidence="3">Leaf</tissue>
    </source>
</reference>
<gene>
    <name evidence="3" type="ORF">EPI10_016392</name>
</gene>
<evidence type="ECO:0000313" key="4">
    <source>
        <dbReference type="Proteomes" id="UP000325315"/>
    </source>
</evidence>
<evidence type="ECO:0000259" key="2">
    <source>
        <dbReference type="Pfam" id="PF00078"/>
    </source>
</evidence>
<keyword evidence="4" id="KW-1185">Reference proteome</keyword>
<evidence type="ECO:0000313" key="3">
    <source>
        <dbReference type="EMBL" id="KAA3470704.1"/>
    </source>
</evidence>
<dbReference type="Proteomes" id="UP000325315">
    <property type="component" value="Unassembled WGS sequence"/>
</dbReference>
<organism evidence="3 4">
    <name type="scientific">Gossypium australe</name>
    <dbReference type="NCBI Taxonomy" id="47621"/>
    <lineage>
        <taxon>Eukaryota</taxon>
        <taxon>Viridiplantae</taxon>
        <taxon>Streptophyta</taxon>
        <taxon>Embryophyta</taxon>
        <taxon>Tracheophyta</taxon>
        <taxon>Spermatophyta</taxon>
        <taxon>Magnoliopsida</taxon>
        <taxon>eudicotyledons</taxon>
        <taxon>Gunneridae</taxon>
        <taxon>Pentapetalae</taxon>
        <taxon>rosids</taxon>
        <taxon>malvids</taxon>
        <taxon>Malvales</taxon>
        <taxon>Malvaceae</taxon>
        <taxon>Malvoideae</taxon>
        <taxon>Gossypium</taxon>
    </lineage>
</organism>